<dbReference type="AlphaFoldDB" id="A0A327MF41"/>
<comment type="caution">
    <text evidence="1">The sequence shown here is derived from an EMBL/GenBank/DDBJ whole genome shotgun (WGS) entry which is preliminary data.</text>
</comment>
<proteinExistence type="predicted"/>
<dbReference type="OrthoDB" id="4540313at2"/>
<protein>
    <submittedName>
        <fullName evidence="1">Uncharacterized protein</fullName>
    </submittedName>
</protein>
<evidence type="ECO:0000313" key="2">
    <source>
        <dbReference type="Proteomes" id="UP000249065"/>
    </source>
</evidence>
<name>A0A327MF41_9PROT</name>
<reference evidence="2" key="1">
    <citation type="submission" date="2018-06" db="EMBL/GenBank/DDBJ databases">
        <authorList>
            <person name="Khan S.A."/>
        </authorList>
    </citation>
    <scope>NUCLEOTIDE SEQUENCE [LARGE SCALE GENOMIC DNA]</scope>
    <source>
        <strain evidence="2">DB-1506</strain>
    </source>
</reference>
<organism evidence="1 2">
    <name type="scientific">Roseicella frigidaeris</name>
    <dbReference type="NCBI Taxonomy" id="2230885"/>
    <lineage>
        <taxon>Bacteria</taxon>
        <taxon>Pseudomonadati</taxon>
        <taxon>Pseudomonadota</taxon>
        <taxon>Alphaproteobacteria</taxon>
        <taxon>Acetobacterales</taxon>
        <taxon>Roseomonadaceae</taxon>
        <taxon>Roseicella</taxon>
    </lineage>
</organism>
<dbReference type="RefSeq" id="WP_111468004.1">
    <property type="nucleotide sequence ID" value="NZ_QLIX01000001.1"/>
</dbReference>
<accession>A0A327MF41</accession>
<sequence>MPLTIPAPPPESVAAVDAAVPRIAASPGIAAQAPAVAAGAAIFMNRARTAAPQGGLATVSSRVYTLGLDAIVGGAGLSAATLVHWTHLLPSGGGRVVAADVTADTARFDGMTEGPQPDGVRRLIETLPADPAVAAGNYELAVLRVPALFVTAVWLRGQGGSADILVPADPTDPALTPGRHYSAADFLQALAPAAQSKLANSDPRKGG</sequence>
<dbReference type="EMBL" id="QLIX01000001">
    <property type="protein sequence ID" value="RAI60892.1"/>
    <property type="molecule type" value="Genomic_DNA"/>
</dbReference>
<keyword evidence="2" id="KW-1185">Reference proteome</keyword>
<evidence type="ECO:0000313" key="1">
    <source>
        <dbReference type="EMBL" id="RAI60892.1"/>
    </source>
</evidence>
<gene>
    <name evidence="1" type="ORF">DOO78_01820</name>
</gene>
<dbReference type="Proteomes" id="UP000249065">
    <property type="component" value="Unassembled WGS sequence"/>
</dbReference>